<reference evidence="2" key="1">
    <citation type="submission" date="2014-09" db="EMBL/GenBank/DDBJ databases">
        <authorList>
            <person name="Magalhaes I.L.F."/>
            <person name="Oliveira U."/>
            <person name="Santos F.R."/>
            <person name="Vidigal T.H.D.A."/>
            <person name="Brescovit A.D."/>
            <person name="Santos A.J."/>
        </authorList>
    </citation>
    <scope>NUCLEOTIDE SEQUENCE</scope>
    <source>
        <tissue evidence="2">Shoot tissue taken approximately 20 cm above the soil surface</tissue>
    </source>
</reference>
<sequence length="70" mass="8001">MKSNNKISKALPLDLYDLSNSQIDTQNREQLYSYKVMQALLPDLTQFSDLSSHYQSDPRKVPDTRATLPA</sequence>
<feature type="region of interest" description="Disordered" evidence="1">
    <location>
        <begin position="51"/>
        <end position="70"/>
    </location>
</feature>
<proteinExistence type="predicted"/>
<reference evidence="2" key="2">
    <citation type="journal article" date="2015" name="Data Brief">
        <title>Shoot transcriptome of the giant reed, Arundo donax.</title>
        <authorList>
            <person name="Barrero R.A."/>
            <person name="Guerrero F.D."/>
            <person name="Moolhuijzen P."/>
            <person name="Goolsby J.A."/>
            <person name="Tidwell J."/>
            <person name="Bellgard S.E."/>
            <person name="Bellgard M.I."/>
        </authorList>
    </citation>
    <scope>NUCLEOTIDE SEQUENCE</scope>
    <source>
        <tissue evidence="2">Shoot tissue taken approximately 20 cm above the soil surface</tissue>
    </source>
</reference>
<accession>A0A0A8YGA2</accession>
<evidence type="ECO:0000313" key="2">
    <source>
        <dbReference type="EMBL" id="JAD24821.1"/>
    </source>
</evidence>
<dbReference type="EMBL" id="GBRH01273074">
    <property type="protein sequence ID" value="JAD24821.1"/>
    <property type="molecule type" value="Transcribed_RNA"/>
</dbReference>
<organism evidence="2">
    <name type="scientific">Arundo donax</name>
    <name type="common">Giant reed</name>
    <name type="synonym">Donax arundinaceus</name>
    <dbReference type="NCBI Taxonomy" id="35708"/>
    <lineage>
        <taxon>Eukaryota</taxon>
        <taxon>Viridiplantae</taxon>
        <taxon>Streptophyta</taxon>
        <taxon>Embryophyta</taxon>
        <taxon>Tracheophyta</taxon>
        <taxon>Spermatophyta</taxon>
        <taxon>Magnoliopsida</taxon>
        <taxon>Liliopsida</taxon>
        <taxon>Poales</taxon>
        <taxon>Poaceae</taxon>
        <taxon>PACMAD clade</taxon>
        <taxon>Arundinoideae</taxon>
        <taxon>Arundineae</taxon>
        <taxon>Arundo</taxon>
    </lineage>
</organism>
<name>A0A0A8YGA2_ARUDO</name>
<protein>
    <submittedName>
        <fullName evidence="2">Uncharacterized protein</fullName>
    </submittedName>
</protein>
<dbReference type="AlphaFoldDB" id="A0A0A8YGA2"/>
<evidence type="ECO:0000256" key="1">
    <source>
        <dbReference type="SAM" id="MobiDB-lite"/>
    </source>
</evidence>